<name>A0A0E9SCG2_ANGAN</name>
<protein>
    <submittedName>
        <fullName evidence="1">Uncharacterized protein</fullName>
    </submittedName>
</protein>
<organism evidence="1">
    <name type="scientific">Anguilla anguilla</name>
    <name type="common">European freshwater eel</name>
    <name type="synonym">Muraena anguilla</name>
    <dbReference type="NCBI Taxonomy" id="7936"/>
    <lineage>
        <taxon>Eukaryota</taxon>
        <taxon>Metazoa</taxon>
        <taxon>Chordata</taxon>
        <taxon>Craniata</taxon>
        <taxon>Vertebrata</taxon>
        <taxon>Euteleostomi</taxon>
        <taxon>Actinopterygii</taxon>
        <taxon>Neopterygii</taxon>
        <taxon>Teleostei</taxon>
        <taxon>Anguilliformes</taxon>
        <taxon>Anguillidae</taxon>
        <taxon>Anguilla</taxon>
    </lineage>
</organism>
<reference evidence="1" key="1">
    <citation type="submission" date="2014-11" db="EMBL/GenBank/DDBJ databases">
        <authorList>
            <person name="Amaro Gonzalez C."/>
        </authorList>
    </citation>
    <scope>NUCLEOTIDE SEQUENCE</scope>
</reference>
<reference evidence="1" key="2">
    <citation type="journal article" date="2015" name="Fish Shellfish Immunol.">
        <title>Early steps in the European eel (Anguilla anguilla)-Vibrio vulnificus interaction in the gills: Role of the RtxA13 toxin.</title>
        <authorList>
            <person name="Callol A."/>
            <person name="Pajuelo D."/>
            <person name="Ebbesson L."/>
            <person name="Teles M."/>
            <person name="MacKenzie S."/>
            <person name="Amaro C."/>
        </authorList>
    </citation>
    <scope>NUCLEOTIDE SEQUENCE</scope>
</reference>
<accession>A0A0E9SCG2</accession>
<evidence type="ECO:0000313" key="1">
    <source>
        <dbReference type="EMBL" id="JAH38213.1"/>
    </source>
</evidence>
<dbReference type="AlphaFoldDB" id="A0A0E9SCG2"/>
<sequence length="37" mass="4246">MSPSTISIVSLPLDECSPHKTVKIWQIQQNYIFKISI</sequence>
<proteinExistence type="predicted"/>
<dbReference type="EMBL" id="GBXM01070364">
    <property type="protein sequence ID" value="JAH38213.1"/>
    <property type="molecule type" value="Transcribed_RNA"/>
</dbReference>